<dbReference type="GeneID" id="49610210"/>
<sequence length="183" mass="21118">MKNEHLKQKLDRLQIVRLPRWTDLPDLELYMDQVVSYINQYLNALNLDEITASMINNYVKKEIVAAPIKKRYTKSQIAQVLIIALLKTSFSIEEIKQLMTAETPNRNEKQLYDYFILTFLAAIHQLDEDYSPYDQGKNPAGTLVTETQQTLLKLACQSVVYKIAIGITLKKEPVEEKTPAKNK</sequence>
<evidence type="ECO:0000313" key="3">
    <source>
        <dbReference type="Proteomes" id="UP000825100"/>
    </source>
</evidence>
<dbReference type="KEGG" id="lcv:FBA2_04470"/>
<dbReference type="Pfam" id="PF08876">
    <property type="entry name" value="DUF1836"/>
    <property type="match status" value="1"/>
</dbReference>
<gene>
    <name evidence="1" type="ORF">LTWDN19_04100</name>
    <name evidence="2" type="ORF">PSR33_01410</name>
</gene>
<dbReference type="EMBL" id="AP024685">
    <property type="protein sequence ID" value="BCX29843.1"/>
    <property type="molecule type" value="Genomic_DNA"/>
</dbReference>
<proteinExistence type="predicted"/>
<keyword evidence="3" id="KW-1185">Reference proteome</keyword>
<dbReference type="RefSeq" id="WP_004270388.1">
    <property type="nucleotide sequence ID" value="NZ_AP024685.1"/>
</dbReference>
<protein>
    <submittedName>
        <fullName evidence="2">DUF1836 domain-containing protein</fullName>
    </submittedName>
</protein>
<accession>A0A0B2XK75</accession>
<reference evidence="2" key="2">
    <citation type="submission" date="2023-02" db="EMBL/GenBank/DDBJ databases">
        <title>Complete genome sequence of Lactobacillus curvatus CACC879 isolated from Pig feces.</title>
        <authorList>
            <person name="Park S."/>
            <person name="Park M.A."/>
            <person name="Kim D.-H."/>
            <person name="Kim Y."/>
        </authorList>
    </citation>
    <scope>NUCLEOTIDE SEQUENCE</scope>
    <source>
        <strain evidence="2">CACC879</strain>
    </source>
</reference>
<reference evidence="1 3" key="1">
    <citation type="submission" date="2021-05" db="EMBL/GenBank/DDBJ databases">
        <title>Complete Genome Sequence of Latilactobacillus sp. Strain WDN19, a High D-Aspartate-producing Lactic Acid Bacterium Isolated from a Japanese Pickle.</title>
        <authorList>
            <person name="Kajitani K."/>
            <person name="Takahashi S."/>
        </authorList>
    </citation>
    <scope>NUCLEOTIDE SEQUENCE [LARGE SCALE GENOMIC DNA]</scope>
    <source>
        <strain evidence="1 3">WDN19</strain>
    </source>
</reference>
<dbReference type="OrthoDB" id="3191472at2"/>
<organism evidence="2 4">
    <name type="scientific">Latilactobacillus curvatus</name>
    <name type="common">Lactobacillus curvatus</name>
    <dbReference type="NCBI Taxonomy" id="28038"/>
    <lineage>
        <taxon>Bacteria</taxon>
        <taxon>Bacillati</taxon>
        <taxon>Bacillota</taxon>
        <taxon>Bacilli</taxon>
        <taxon>Lactobacillales</taxon>
        <taxon>Lactobacillaceae</taxon>
        <taxon>Latilactobacillus</taxon>
    </lineage>
</organism>
<evidence type="ECO:0000313" key="1">
    <source>
        <dbReference type="EMBL" id="BCX29843.1"/>
    </source>
</evidence>
<dbReference type="Proteomes" id="UP000825100">
    <property type="component" value="Chromosome"/>
</dbReference>
<dbReference type="InterPro" id="IPR014975">
    <property type="entry name" value="DUF1836"/>
</dbReference>
<dbReference type="AlphaFoldDB" id="A0A0B2XK75"/>
<dbReference type="EMBL" id="CP117683">
    <property type="protein sequence ID" value="WDC92232.1"/>
    <property type="molecule type" value="Genomic_DNA"/>
</dbReference>
<evidence type="ECO:0000313" key="4">
    <source>
        <dbReference type="Proteomes" id="UP001215533"/>
    </source>
</evidence>
<dbReference type="Proteomes" id="UP001215533">
    <property type="component" value="Chromosome"/>
</dbReference>
<dbReference type="PANTHER" id="PTHR40056:SF1">
    <property type="entry name" value="DUF1836 DOMAIN-CONTAINING PROTEIN"/>
    <property type="match status" value="1"/>
</dbReference>
<evidence type="ECO:0000313" key="2">
    <source>
        <dbReference type="EMBL" id="WDC92232.1"/>
    </source>
</evidence>
<dbReference type="PANTHER" id="PTHR40056">
    <property type="entry name" value="HYPOTHETICAL CYTOSOLIC PROTEIN"/>
    <property type="match status" value="1"/>
</dbReference>
<name>A0A0B2XK75_LATCU</name>